<keyword evidence="2" id="KW-0472">Membrane</keyword>
<gene>
    <name evidence="3" type="ORF">C3Y98_10255</name>
</gene>
<protein>
    <submittedName>
        <fullName evidence="3">Uncharacterized protein</fullName>
    </submittedName>
</protein>
<reference evidence="3 4" key="1">
    <citation type="submission" date="2018-02" db="EMBL/GenBank/DDBJ databases">
        <title>A novel lanthanide dependent methylotroph, Methylotenera sp. La3113.</title>
        <authorList>
            <person name="Lv H."/>
            <person name="Tani A."/>
        </authorList>
    </citation>
    <scope>NUCLEOTIDE SEQUENCE [LARGE SCALE GENOMIC DNA]</scope>
    <source>
        <strain evidence="3 4">La3113</strain>
    </source>
</reference>
<feature type="region of interest" description="Disordered" evidence="1">
    <location>
        <begin position="1"/>
        <end position="34"/>
    </location>
</feature>
<name>A0A4Y9VR68_9PROT</name>
<evidence type="ECO:0000313" key="4">
    <source>
        <dbReference type="Proteomes" id="UP000297706"/>
    </source>
</evidence>
<feature type="compositionally biased region" description="Polar residues" evidence="1">
    <location>
        <begin position="1"/>
        <end position="12"/>
    </location>
</feature>
<organism evidence="3 4">
    <name type="scientific">Methylotenera oryzisoli</name>
    <dbReference type="NCBI Taxonomy" id="2080758"/>
    <lineage>
        <taxon>Bacteria</taxon>
        <taxon>Pseudomonadati</taxon>
        <taxon>Pseudomonadota</taxon>
        <taxon>Betaproteobacteria</taxon>
        <taxon>Nitrosomonadales</taxon>
        <taxon>Methylophilaceae</taxon>
        <taxon>Methylotenera</taxon>
    </lineage>
</organism>
<keyword evidence="2" id="KW-1133">Transmembrane helix</keyword>
<accession>A0A4Y9VR68</accession>
<evidence type="ECO:0000256" key="1">
    <source>
        <dbReference type="SAM" id="MobiDB-lite"/>
    </source>
</evidence>
<dbReference type="AlphaFoldDB" id="A0A4Y9VR68"/>
<dbReference type="Proteomes" id="UP000297706">
    <property type="component" value="Unassembled WGS sequence"/>
</dbReference>
<sequence>MQMAMNQSNSVGHGQHAAMLNGQDSQQTAAMSEHCKMQMHQGKQTQQKPAYCLGSTCSVICAGLVLFMPLFTLATSPTVNDFSSFVAPHFYSQSPDSLERPPRTFS</sequence>
<keyword evidence="4" id="KW-1185">Reference proteome</keyword>
<dbReference type="EMBL" id="PQVH01000012">
    <property type="protein sequence ID" value="TFW70680.1"/>
    <property type="molecule type" value="Genomic_DNA"/>
</dbReference>
<comment type="caution">
    <text evidence="3">The sequence shown here is derived from an EMBL/GenBank/DDBJ whole genome shotgun (WGS) entry which is preliminary data.</text>
</comment>
<proteinExistence type="predicted"/>
<keyword evidence="2" id="KW-0812">Transmembrane</keyword>
<evidence type="ECO:0000313" key="3">
    <source>
        <dbReference type="EMBL" id="TFW70680.1"/>
    </source>
</evidence>
<feature type="transmembrane region" description="Helical" evidence="2">
    <location>
        <begin position="50"/>
        <end position="71"/>
    </location>
</feature>
<evidence type="ECO:0000256" key="2">
    <source>
        <dbReference type="SAM" id="Phobius"/>
    </source>
</evidence>